<keyword evidence="9" id="KW-1185">Reference proteome</keyword>
<evidence type="ECO:0000256" key="5">
    <source>
        <dbReference type="PROSITE-ProRule" id="PRU00042"/>
    </source>
</evidence>
<keyword evidence="4" id="KW-0862">Zinc</keyword>
<feature type="compositionally biased region" description="Low complexity" evidence="6">
    <location>
        <begin position="201"/>
        <end position="242"/>
    </location>
</feature>
<dbReference type="SUPFAM" id="SSF57667">
    <property type="entry name" value="beta-beta-alpha zinc fingers"/>
    <property type="match status" value="2"/>
</dbReference>
<dbReference type="PANTHER" id="PTHR23235:SF120">
    <property type="entry name" value="KRUPPEL-LIKE FACTOR 15"/>
    <property type="match status" value="1"/>
</dbReference>
<feature type="region of interest" description="Disordered" evidence="6">
    <location>
        <begin position="26"/>
        <end position="64"/>
    </location>
</feature>
<dbReference type="Proteomes" id="UP000823405">
    <property type="component" value="Unassembled WGS sequence"/>
</dbReference>
<dbReference type="AlphaFoldDB" id="A0A9P6UER9"/>
<accession>A0A9P6UER9</accession>
<evidence type="ECO:0000313" key="8">
    <source>
        <dbReference type="EMBL" id="KAG0284237.1"/>
    </source>
</evidence>
<feature type="compositionally biased region" description="Acidic residues" evidence="6">
    <location>
        <begin position="381"/>
        <end position="393"/>
    </location>
</feature>
<protein>
    <recommendedName>
        <fullName evidence="7">C2H2-type domain-containing protein</fullName>
    </recommendedName>
</protein>
<keyword evidence="2" id="KW-0677">Repeat</keyword>
<gene>
    <name evidence="8" type="ORF">BGZ97_008258</name>
</gene>
<evidence type="ECO:0000256" key="2">
    <source>
        <dbReference type="ARBA" id="ARBA00022737"/>
    </source>
</evidence>
<dbReference type="FunFam" id="3.30.160.60:FF:000100">
    <property type="entry name" value="Zinc finger 45-like"/>
    <property type="match status" value="1"/>
</dbReference>
<proteinExistence type="predicted"/>
<dbReference type="FunFam" id="3.30.160.60:FF:002343">
    <property type="entry name" value="Zinc finger protein 33A"/>
    <property type="match status" value="1"/>
</dbReference>
<dbReference type="EMBL" id="JAAAIN010003743">
    <property type="protein sequence ID" value="KAG0284237.1"/>
    <property type="molecule type" value="Genomic_DNA"/>
</dbReference>
<feature type="domain" description="C2H2-type" evidence="7">
    <location>
        <begin position="266"/>
        <end position="295"/>
    </location>
</feature>
<comment type="caution">
    <text evidence="8">The sequence shown here is derived from an EMBL/GenBank/DDBJ whole genome shotgun (WGS) entry which is preliminary data.</text>
</comment>
<keyword evidence="1" id="KW-0479">Metal-binding</keyword>
<dbReference type="GO" id="GO:0008270">
    <property type="term" value="F:zinc ion binding"/>
    <property type="evidence" value="ECO:0007669"/>
    <property type="project" value="UniProtKB-KW"/>
</dbReference>
<dbReference type="GO" id="GO:0000981">
    <property type="term" value="F:DNA-binding transcription factor activity, RNA polymerase II-specific"/>
    <property type="evidence" value="ECO:0007669"/>
    <property type="project" value="TreeGrafter"/>
</dbReference>
<feature type="region of interest" description="Disordered" evidence="6">
    <location>
        <begin position="201"/>
        <end position="261"/>
    </location>
</feature>
<evidence type="ECO:0000256" key="1">
    <source>
        <dbReference type="ARBA" id="ARBA00022723"/>
    </source>
</evidence>
<dbReference type="InterPro" id="IPR013087">
    <property type="entry name" value="Znf_C2H2_type"/>
</dbReference>
<organism evidence="8 9">
    <name type="scientific">Linnemannia gamsii</name>
    <dbReference type="NCBI Taxonomy" id="64522"/>
    <lineage>
        <taxon>Eukaryota</taxon>
        <taxon>Fungi</taxon>
        <taxon>Fungi incertae sedis</taxon>
        <taxon>Mucoromycota</taxon>
        <taxon>Mortierellomycotina</taxon>
        <taxon>Mortierellomycetes</taxon>
        <taxon>Mortierellales</taxon>
        <taxon>Mortierellaceae</taxon>
        <taxon>Linnemannia</taxon>
    </lineage>
</organism>
<feature type="compositionally biased region" description="Low complexity" evidence="6">
    <location>
        <begin position="26"/>
        <end position="47"/>
    </location>
</feature>
<evidence type="ECO:0000256" key="4">
    <source>
        <dbReference type="ARBA" id="ARBA00022833"/>
    </source>
</evidence>
<dbReference type="SMART" id="SM00355">
    <property type="entry name" value="ZnF_C2H2"/>
    <property type="match status" value="3"/>
</dbReference>
<feature type="domain" description="C2H2-type" evidence="7">
    <location>
        <begin position="296"/>
        <end position="323"/>
    </location>
</feature>
<dbReference type="Pfam" id="PF00096">
    <property type="entry name" value="zf-C2H2"/>
    <property type="match status" value="1"/>
</dbReference>
<feature type="compositionally biased region" description="Basic residues" evidence="6">
    <location>
        <begin position="244"/>
        <end position="261"/>
    </location>
</feature>
<evidence type="ECO:0000256" key="6">
    <source>
        <dbReference type="SAM" id="MobiDB-lite"/>
    </source>
</evidence>
<evidence type="ECO:0000313" key="9">
    <source>
        <dbReference type="Proteomes" id="UP000823405"/>
    </source>
</evidence>
<feature type="region of interest" description="Disordered" evidence="6">
    <location>
        <begin position="359"/>
        <end position="393"/>
    </location>
</feature>
<dbReference type="Gene3D" id="3.30.160.60">
    <property type="entry name" value="Classic Zinc Finger"/>
    <property type="match status" value="3"/>
</dbReference>
<dbReference type="OrthoDB" id="8117402at2759"/>
<dbReference type="PANTHER" id="PTHR23235">
    <property type="entry name" value="KRUEPPEL-LIKE TRANSCRIPTION FACTOR"/>
    <property type="match status" value="1"/>
</dbReference>
<name>A0A9P6UER9_9FUNG</name>
<dbReference type="PROSITE" id="PS00028">
    <property type="entry name" value="ZINC_FINGER_C2H2_1"/>
    <property type="match status" value="2"/>
</dbReference>
<evidence type="ECO:0000256" key="3">
    <source>
        <dbReference type="ARBA" id="ARBA00022771"/>
    </source>
</evidence>
<keyword evidence="3 5" id="KW-0863">Zinc-finger</keyword>
<feature type="compositionally biased region" description="Gly residues" evidence="6">
    <location>
        <begin position="363"/>
        <end position="373"/>
    </location>
</feature>
<dbReference type="GO" id="GO:0000978">
    <property type="term" value="F:RNA polymerase II cis-regulatory region sequence-specific DNA binding"/>
    <property type="evidence" value="ECO:0007669"/>
    <property type="project" value="TreeGrafter"/>
</dbReference>
<reference evidence="8" key="1">
    <citation type="journal article" date="2020" name="Fungal Divers.">
        <title>Resolving the Mortierellaceae phylogeny through synthesis of multi-gene phylogenetics and phylogenomics.</title>
        <authorList>
            <person name="Vandepol N."/>
            <person name="Liber J."/>
            <person name="Desiro A."/>
            <person name="Na H."/>
            <person name="Kennedy M."/>
            <person name="Barry K."/>
            <person name="Grigoriev I.V."/>
            <person name="Miller A.N."/>
            <person name="O'Donnell K."/>
            <person name="Stajich J.E."/>
            <person name="Bonito G."/>
        </authorList>
    </citation>
    <scope>NUCLEOTIDE SEQUENCE</scope>
    <source>
        <strain evidence="8">NVP60</strain>
    </source>
</reference>
<evidence type="ECO:0000259" key="7">
    <source>
        <dbReference type="PROSITE" id="PS50157"/>
    </source>
</evidence>
<sequence>MVLQRTHSMPSLNQFFAAASEPVAQYHQQHQQQLHQQQHQQQQHQQQVSSQPLPESFASPHDEQSLVSTPVFGSVSSSPAYHVPGASRFAPLSEALIDPLDHYLASFQSQCPILANTIPTHDQDMDLMMLSLVLSPATEQDDASLYSAPASNSIFSSPLSWASSSTSRENSPLLSPRTKALQESLPSSSFPYSVTSPSSSSSTAPQFASSAPSAPASASASASAPASSATSPSSTAVPSTAAGPKRRKRVRPPTVKKPKKIRPTSFPCAEYGCGKIFTRAYNLTSHMKTHSSEKPFPCGECHLAFARRHDRDRHLRLHTGEKPYKCPICGVGIMRNDALLRHQKLCSLAGSSFAPMMEHRQHLGGGGQDGDGVNGSVMDEKGEEENDDEKVGQ</sequence>
<dbReference type="PROSITE" id="PS50157">
    <property type="entry name" value="ZINC_FINGER_C2H2_2"/>
    <property type="match status" value="2"/>
</dbReference>
<dbReference type="InterPro" id="IPR036236">
    <property type="entry name" value="Znf_C2H2_sf"/>
</dbReference>